<reference evidence="2 3" key="1">
    <citation type="submission" date="2016-10" db="EMBL/GenBank/DDBJ databases">
        <title>Silvanigrella aquatica sp. nov., isolated from a freshwater lake located in the Black Forest, Germany, description of Silvanigrellaceae fam. nov., Silvanigrellales ord. nov., reclassification of the order Bdellovibrionales in the class Oligoflexia, reclassification of the families Bacteriovoracaceae and Halobacteriovoraceae in the new order Bacteriovoracales ord. nov., and reclassification of the family Pseudobacteriovoracaceae in the order Oligoflexiales.</title>
        <authorList>
            <person name="Hahn M.W."/>
            <person name="Schmidt J."/>
            <person name="Koll U."/>
            <person name="Rohde M."/>
            <person name="Verbag S."/>
            <person name="Pitt A."/>
            <person name="Nakai R."/>
            <person name="Naganuma T."/>
            <person name="Lang E."/>
        </authorList>
    </citation>
    <scope>NUCLEOTIDE SEQUENCE [LARGE SCALE GENOMIC DNA]</scope>
    <source>
        <strain evidence="2 3">MWH-Nonnen-W8red</strain>
    </source>
</reference>
<dbReference type="Proteomes" id="UP000184731">
    <property type="component" value="Chromosome"/>
</dbReference>
<keyword evidence="1" id="KW-0812">Transmembrane</keyword>
<accession>A0A1L4D292</accession>
<evidence type="ECO:0000313" key="3">
    <source>
        <dbReference type="Proteomes" id="UP000184731"/>
    </source>
</evidence>
<sequence length="105" mass="12050">MLLTELLFLIFVITVITFIFRYLPFVLPKNIIQNEFVINFGKKLPSGIMLILFLYSSGLSEEHVNPSFVYASFIAAIPVVITYIWKKNAVLSIFIGVAFFYIFSN</sequence>
<evidence type="ECO:0008006" key="4">
    <source>
        <dbReference type="Google" id="ProtNLM"/>
    </source>
</evidence>
<feature type="transmembrane region" description="Helical" evidence="1">
    <location>
        <begin position="6"/>
        <end position="24"/>
    </location>
</feature>
<keyword evidence="3" id="KW-1185">Reference proteome</keyword>
<dbReference type="RefSeq" id="WP_233231151.1">
    <property type="nucleotide sequence ID" value="NZ_CP017834.1"/>
</dbReference>
<dbReference type="InterPro" id="IPR008407">
    <property type="entry name" value="Brnchd-chn_aa_trnsp_AzlD"/>
</dbReference>
<dbReference type="AlphaFoldDB" id="A0A1L4D292"/>
<feature type="transmembrane region" description="Helical" evidence="1">
    <location>
        <begin position="89"/>
        <end position="104"/>
    </location>
</feature>
<feature type="transmembrane region" description="Helical" evidence="1">
    <location>
        <begin position="36"/>
        <end position="55"/>
    </location>
</feature>
<evidence type="ECO:0000256" key="1">
    <source>
        <dbReference type="SAM" id="Phobius"/>
    </source>
</evidence>
<proteinExistence type="predicted"/>
<name>A0A1L4D292_9BACT</name>
<evidence type="ECO:0000313" key="2">
    <source>
        <dbReference type="EMBL" id="APJ04311.1"/>
    </source>
</evidence>
<keyword evidence="1" id="KW-0472">Membrane</keyword>
<protein>
    <recommendedName>
        <fullName evidence="4">Branched-chain amino acid ABC transporter</fullName>
    </recommendedName>
</protein>
<dbReference type="Pfam" id="PF05437">
    <property type="entry name" value="AzlD"/>
    <property type="match status" value="1"/>
</dbReference>
<gene>
    <name evidence="2" type="ORF">AXG55_10495</name>
</gene>
<keyword evidence="1" id="KW-1133">Transmembrane helix</keyword>
<dbReference type="EMBL" id="CP017834">
    <property type="protein sequence ID" value="APJ04311.1"/>
    <property type="molecule type" value="Genomic_DNA"/>
</dbReference>
<feature type="transmembrane region" description="Helical" evidence="1">
    <location>
        <begin position="67"/>
        <end position="84"/>
    </location>
</feature>
<dbReference type="KEGG" id="saqi:AXG55_10495"/>
<dbReference type="STRING" id="1915309.AXG55_10495"/>
<organism evidence="2 3">
    <name type="scientific">Silvanigrella aquatica</name>
    <dbReference type="NCBI Taxonomy" id="1915309"/>
    <lineage>
        <taxon>Bacteria</taxon>
        <taxon>Pseudomonadati</taxon>
        <taxon>Bdellovibrionota</taxon>
        <taxon>Oligoflexia</taxon>
        <taxon>Silvanigrellales</taxon>
        <taxon>Silvanigrellaceae</taxon>
        <taxon>Silvanigrella</taxon>
    </lineage>
</organism>